<evidence type="ECO:0000256" key="9">
    <source>
        <dbReference type="ARBA" id="ARBA00023065"/>
    </source>
</evidence>
<keyword evidence="9 11" id="KW-0406">Ion transport</keyword>
<reference evidence="12 13" key="1">
    <citation type="journal article" date="2011" name="J. Bacteriol.">
        <title>Draft genome sequence of Sporolactobacillus inulinus strain CASD, an efficient D-lactic acid-producing bacterium with high-concentration lactate tolerance capability.</title>
        <authorList>
            <person name="Yu B."/>
            <person name="Su F."/>
            <person name="Wang L."/>
            <person name="Xu K."/>
            <person name="Zhao B."/>
            <person name="Xu P."/>
        </authorList>
    </citation>
    <scope>NUCLEOTIDE SEQUENCE [LARGE SCALE GENOMIC DNA]</scope>
    <source>
        <strain evidence="12 13">CASD</strain>
    </source>
</reference>
<keyword evidence="2 11" id="KW-1003">Cell membrane</keyword>
<dbReference type="GO" id="GO:0005886">
    <property type="term" value="C:plasma membrane"/>
    <property type="evidence" value="ECO:0007669"/>
    <property type="project" value="UniProtKB-SubCell"/>
</dbReference>
<evidence type="ECO:0000256" key="7">
    <source>
        <dbReference type="ARBA" id="ARBA00022958"/>
    </source>
</evidence>
<dbReference type="PANTHER" id="PTHR30042:SF2">
    <property type="entry name" value="POTASSIUM-TRANSPORTING ATPASE KDPC SUBUNIT"/>
    <property type="match status" value="1"/>
</dbReference>
<dbReference type="GO" id="GO:0005524">
    <property type="term" value="F:ATP binding"/>
    <property type="evidence" value="ECO:0007669"/>
    <property type="project" value="UniProtKB-UniRule"/>
</dbReference>
<dbReference type="NCBIfam" id="NF001454">
    <property type="entry name" value="PRK00315.1"/>
    <property type="match status" value="1"/>
</dbReference>
<keyword evidence="6 11" id="KW-0067">ATP-binding</keyword>
<comment type="caution">
    <text evidence="12">The sequence shown here is derived from an EMBL/GenBank/DDBJ whole genome shotgun (WGS) entry which is preliminary data.</text>
</comment>
<comment type="similarity">
    <text evidence="11">Belongs to the KdpC family.</text>
</comment>
<dbReference type="Pfam" id="PF02669">
    <property type="entry name" value="KdpC"/>
    <property type="match status" value="1"/>
</dbReference>
<evidence type="ECO:0000256" key="8">
    <source>
        <dbReference type="ARBA" id="ARBA00022989"/>
    </source>
</evidence>
<evidence type="ECO:0000256" key="3">
    <source>
        <dbReference type="ARBA" id="ARBA00022538"/>
    </source>
</evidence>
<comment type="subunit">
    <text evidence="11">The system is composed of three essential subunits: KdpA, KdpB and KdpC.</text>
</comment>
<evidence type="ECO:0000256" key="1">
    <source>
        <dbReference type="ARBA" id="ARBA00022448"/>
    </source>
</evidence>
<dbReference type="RefSeq" id="WP_010024485.1">
    <property type="nucleotide sequence ID" value="NZ_AFVQ02000182.1"/>
</dbReference>
<gene>
    <name evidence="11" type="primary">kdpC</name>
    <name evidence="12" type="ORF">SINU_12620</name>
</gene>
<evidence type="ECO:0000256" key="4">
    <source>
        <dbReference type="ARBA" id="ARBA00022692"/>
    </source>
</evidence>
<dbReference type="PIRSF" id="PIRSF001296">
    <property type="entry name" value="K_ATPase_KdpC"/>
    <property type="match status" value="1"/>
</dbReference>
<dbReference type="GO" id="GO:0008556">
    <property type="term" value="F:P-type potassium transmembrane transporter activity"/>
    <property type="evidence" value="ECO:0007669"/>
    <property type="project" value="InterPro"/>
</dbReference>
<protein>
    <recommendedName>
        <fullName evidence="11">Potassium-transporting ATPase KdpC subunit</fullName>
    </recommendedName>
    <alternativeName>
        <fullName evidence="11">ATP phosphohydrolase [potassium-transporting] C chain</fullName>
    </alternativeName>
    <alternativeName>
        <fullName evidence="11">Potassium-binding and translocating subunit C</fullName>
    </alternativeName>
    <alternativeName>
        <fullName evidence="11">Potassium-translocating ATPase C chain</fullName>
    </alternativeName>
</protein>
<evidence type="ECO:0000256" key="2">
    <source>
        <dbReference type="ARBA" id="ARBA00022475"/>
    </source>
</evidence>
<keyword evidence="13" id="KW-1185">Reference proteome</keyword>
<sequence length="188" mass="20357">MTNVWRSIRITVVFAVLLGLIYPAFITGIGNLFFPYQAKGSIMSQDGQPVGSERIGQKTDRPGLFRSRPSAINYAANGSGASNLGATNPAFVKEVQENRNSVQKQIGTTQKNLPVDMVESSASGLDPDISVENAKLQVPSVAKATGISEKILFGLVDKNKENRLLGVFGEPRVNVLRLNLAVEKEKQK</sequence>
<dbReference type="HAMAP" id="MF_00276">
    <property type="entry name" value="KdpC"/>
    <property type="match status" value="1"/>
</dbReference>
<dbReference type="InterPro" id="IPR003820">
    <property type="entry name" value="KdpC"/>
</dbReference>
<keyword evidence="12" id="KW-0378">Hydrolase</keyword>
<keyword evidence="4 11" id="KW-0812">Transmembrane</keyword>
<evidence type="ECO:0000313" key="13">
    <source>
        <dbReference type="Proteomes" id="UP000035553"/>
    </source>
</evidence>
<dbReference type="AlphaFoldDB" id="A0A0U1QLE9"/>
<evidence type="ECO:0000256" key="11">
    <source>
        <dbReference type="HAMAP-Rule" id="MF_00276"/>
    </source>
</evidence>
<keyword evidence="1 11" id="KW-0813">Transport</keyword>
<name>A0A0U1QLE9_9BACL</name>
<proteinExistence type="inferred from homology"/>
<dbReference type="GO" id="GO:0016787">
    <property type="term" value="F:hydrolase activity"/>
    <property type="evidence" value="ECO:0007669"/>
    <property type="project" value="UniProtKB-KW"/>
</dbReference>
<keyword evidence="7 11" id="KW-0630">Potassium</keyword>
<comment type="subcellular location">
    <subcellularLocation>
        <location evidence="11">Cell membrane</location>
        <topology evidence="11">Single-pass membrane protein</topology>
    </subcellularLocation>
</comment>
<accession>A0A0U1QLE9</accession>
<dbReference type="STRING" id="1069536.SINU_12620"/>
<keyword evidence="5 11" id="KW-0547">Nucleotide-binding</keyword>
<feature type="transmembrane region" description="Helical" evidence="11">
    <location>
        <begin position="12"/>
        <end position="34"/>
    </location>
</feature>
<organism evidence="12 13">
    <name type="scientific">Sporolactobacillus inulinus CASD</name>
    <dbReference type="NCBI Taxonomy" id="1069536"/>
    <lineage>
        <taxon>Bacteria</taxon>
        <taxon>Bacillati</taxon>
        <taxon>Bacillota</taxon>
        <taxon>Bacilli</taxon>
        <taxon>Bacillales</taxon>
        <taxon>Sporolactobacillaceae</taxon>
        <taxon>Sporolactobacillus</taxon>
    </lineage>
</organism>
<keyword evidence="3 11" id="KW-0633">Potassium transport</keyword>
<evidence type="ECO:0000256" key="6">
    <source>
        <dbReference type="ARBA" id="ARBA00022840"/>
    </source>
</evidence>
<evidence type="ECO:0000256" key="5">
    <source>
        <dbReference type="ARBA" id="ARBA00022741"/>
    </source>
</evidence>
<dbReference type="NCBIfam" id="TIGR00681">
    <property type="entry name" value="kdpC"/>
    <property type="match status" value="1"/>
</dbReference>
<evidence type="ECO:0000313" key="12">
    <source>
        <dbReference type="EMBL" id="KLI01627.1"/>
    </source>
</evidence>
<keyword evidence="10 11" id="KW-0472">Membrane</keyword>
<evidence type="ECO:0000256" key="10">
    <source>
        <dbReference type="ARBA" id="ARBA00023136"/>
    </source>
</evidence>
<comment type="function">
    <text evidence="11">Part of the high-affinity ATP-driven potassium transport (or Kdp) system, which catalyzes the hydrolysis of ATP coupled with the electrogenic transport of potassium into the cytoplasm. This subunit acts as a catalytic chaperone that increases the ATP-binding affinity of the ATP-hydrolyzing subunit KdpB by the formation of a transient KdpB/KdpC/ATP ternary complex.</text>
</comment>
<dbReference type="OrthoDB" id="9809491at2"/>
<keyword evidence="8 11" id="KW-1133">Transmembrane helix</keyword>
<dbReference type="EMBL" id="AFVQ02000182">
    <property type="protein sequence ID" value="KLI01627.1"/>
    <property type="molecule type" value="Genomic_DNA"/>
</dbReference>
<dbReference type="PANTHER" id="PTHR30042">
    <property type="entry name" value="POTASSIUM-TRANSPORTING ATPASE C CHAIN"/>
    <property type="match status" value="1"/>
</dbReference>
<dbReference type="Proteomes" id="UP000035553">
    <property type="component" value="Unassembled WGS sequence"/>
</dbReference>